<sequence>MDKQPTTSAERISIPQYAMALAHIASLRSEDPFRKVGAAALDFDNRVVGTAYNGLAPGFDAPVGFWDNRDDRQKFMLHAEVNLCSLFKRGEVKLIASTTMPCTACMQTLCAYGIQEIYYGEVYHESAAPEIAETYGIKFEQITDYPLG</sequence>
<accession>A0AAE2S9T0</accession>
<dbReference type="RefSeq" id="WP_309488391.1">
    <property type="nucleotide sequence ID" value="NZ_JAENIG010000001.1"/>
</dbReference>
<comment type="caution">
    <text evidence="3">The sequence shown here is derived from an EMBL/GenBank/DDBJ whole genome shotgun (WGS) entry which is preliminary data.</text>
</comment>
<dbReference type="PANTHER" id="PTHR11086:SF18">
    <property type="entry name" value="DEOXYCYTIDYLATE DEAMINASE"/>
    <property type="match status" value="1"/>
</dbReference>
<evidence type="ECO:0000256" key="1">
    <source>
        <dbReference type="ARBA" id="ARBA00022801"/>
    </source>
</evidence>
<dbReference type="Gene3D" id="3.40.140.10">
    <property type="entry name" value="Cytidine Deaminase, domain 2"/>
    <property type="match status" value="1"/>
</dbReference>
<dbReference type="EMBL" id="JAENIG010000001">
    <property type="protein sequence ID" value="MBK1853793.1"/>
    <property type="molecule type" value="Genomic_DNA"/>
</dbReference>
<protein>
    <submittedName>
        <fullName evidence="3">Deoxycytidylate deaminase</fullName>
    </submittedName>
</protein>
<dbReference type="Proteomes" id="UP000634206">
    <property type="component" value="Unassembled WGS sequence"/>
</dbReference>
<reference evidence="3" key="1">
    <citation type="submission" date="2021-01" db="EMBL/GenBank/DDBJ databases">
        <title>Modified the classification status of verrucomicrobia.</title>
        <authorList>
            <person name="Feng X."/>
        </authorList>
    </citation>
    <scope>NUCLEOTIDE SEQUENCE</scope>
    <source>
        <strain evidence="3">5K15</strain>
    </source>
</reference>
<dbReference type="InterPro" id="IPR015517">
    <property type="entry name" value="dCMP_deaminase-rel"/>
</dbReference>
<proteinExistence type="predicted"/>
<evidence type="ECO:0000259" key="2">
    <source>
        <dbReference type="PROSITE" id="PS51747"/>
    </source>
</evidence>
<keyword evidence="1" id="KW-0378">Hydrolase</keyword>
<keyword evidence="4" id="KW-1185">Reference proteome</keyword>
<dbReference type="InterPro" id="IPR016193">
    <property type="entry name" value="Cytidine_deaminase-like"/>
</dbReference>
<dbReference type="Pfam" id="PF00383">
    <property type="entry name" value="dCMP_cyt_deam_1"/>
    <property type="match status" value="1"/>
</dbReference>
<organism evidence="3 4">
    <name type="scientific">Oceaniferula flava</name>
    <dbReference type="NCBI Taxonomy" id="2800421"/>
    <lineage>
        <taxon>Bacteria</taxon>
        <taxon>Pseudomonadati</taxon>
        <taxon>Verrucomicrobiota</taxon>
        <taxon>Verrucomicrobiia</taxon>
        <taxon>Verrucomicrobiales</taxon>
        <taxon>Verrucomicrobiaceae</taxon>
        <taxon>Oceaniferula</taxon>
    </lineage>
</organism>
<evidence type="ECO:0000313" key="3">
    <source>
        <dbReference type="EMBL" id="MBK1853793.1"/>
    </source>
</evidence>
<feature type="domain" description="CMP/dCMP-type deaminase" evidence="2">
    <location>
        <begin position="13"/>
        <end position="130"/>
    </location>
</feature>
<dbReference type="GO" id="GO:0004132">
    <property type="term" value="F:dCMP deaminase activity"/>
    <property type="evidence" value="ECO:0007669"/>
    <property type="project" value="TreeGrafter"/>
</dbReference>
<gene>
    <name evidence="3" type="ORF">JIN83_02375</name>
</gene>
<dbReference type="InterPro" id="IPR002125">
    <property type="entry name" value="CMP_dCMP_dom"/>
</dbReference>
<evidence type="ECO:0000313" key="4">
    <source>
        <dbReference type="Proteomes" id="UP000634206"/>
    </source>
</evidence>
<dbReference type="SUPFAM" id="SSF53927">
    <property type="entry name" value="Cytidine deaminase-like"/>
    <property type="match status" value="1"/>
</dbReference>
<dbReference type="AlphaFoldDB" id="A0AAE2S9T0"/>
<dbReference type="GO" id="GO:0005737">
    <property type="term" value="C:cytoplasm"/>
    <property type="evidence" value="ECO:0007669"/>
    <property type="project" value="TreeGrafter"/>
</dbReference>
<dbReference type="PROSITE" id="PS51747">
    <property type="entry name" value="CYT_DCMP_DEAMINASES_2"/>
    <property type="match status" value="1"/>
</dbReference>
<name>A0AAE2S9T0_9BACT</name>
<dbReference type="PANTHER" id="PTHR11086">
    <property type="entry name" value="DEOXYCYTIDYLATE DEAMINASE-RELATED"/>
    <property type="match status" value="1"/>
</dbReference>